<evidence type="ECO:0000256" key="4">
    <source>
        <dbReference type="ARBA" id="ARBA00022490"/>
    </source>
</evidence>
<evidence type="ECO:0000256" key="9">
    <source>
        <dbReference type="PROSITE-ProRule" id="PRU00277"/>
    </source>
</evidence>
<evidence type="ECO:0000256" key="7">
    <source>
        <dbReference type="ARBA" id="ARBA00023235"/>
    </source>
</evidence>
<proteinExistence type="inferred from homology"/>
<comment type="catalytic activity">
    <reaction evidence="1 9 10">
        <text>[protein]-peptidylproline (omega=180) = [protein]-peptidylproline (omega=0)</text>
        <dbReference type="Rhea" id="RHEA:16237"/>
        <dbReference type="Rhea" id="RHEA-COMP:10747"/>
        <dbReference type="Rhea" id="RHEA-COMP:10748"/>
        <dbReference type="ChEBI" id="CHEBI:83833"/>
        <dbReference type="ChEBI" id="CHEBI:83834"/>
        <dbReference type="EC" id="5.2.1.8"/>
    </reaction>
</comment>
<evidence type="ECO:0000256" key="3">
    <source>
        <dbReference type="ARBA" id="ARBA00006577"/>
    </source>
</evidence>
<evidence type="ECO:0000313" key="12">
    <source>
        <dbReference type="EMBL" id="KAA0011480.1"/>
    </source>
</evidence>
<evidence type="ECO:0000313" key="13">
    <source>
        <dbReference type="Proteomes" id="UP000486760"/>
    </source>
</evidence>
<organism evidence="12 13">
    <name type="scientific">Billgrantia pellis</name>
    <dbReference type="NCBI Taxonomy" id="2606936"/>
    <lineage>
        <taxon>Bacteria</taxon>
        <taxon>Pseudomonadati</taxon>
        <taxon>Pseudomonadota</taxon>
        <taxon>Gammaproteobacteria</taxon>
        <taxon>Oceanospirillales</taxon>
        <taxon>Halomonadaceae</taxon>
        <taxon>Billgrantia</taxon>
    </lineage>
</organism>
<evidence type="ECO:0000256" key="2">
    <source>
        <dbReference type="ARBA" id="ARBA00004496"/>
    </source>
</evidence>
<comment type="similarity">
    <text evidence="3 10">Belongs to the FKBP-type PPIase family.</text>
</comment>
<dbReference type="EMBL" id="VTPY01000005">
    <property type="protein sequence ID" value="KAA0011480.1"/>
    <property type="molecule type" value="Genomic_DNA"/>
</dbReference>
<keyword evidence="7 9" id="KW-0413">Isomerase</keyword>
<evidence type="ECO:0000259" key="11">
    <source>
        <dbReference type="PROSITE" id="PS50059"/>
    </source>
</evidence>
<keyword evidence="5 9" id="KW-0697">Rotamase</keyword>
<dbReference type="GO" id="GO:0042026">
    <property type="term" value="P:protein refolding"/>
    <property type="evidence" value="ECO:0007669"/>
    <property type="project" value="UniProtKB-ARBA"/>
</dbReference>
<protein>
    <recommendedName>
        <fullName evidence="10">Peptidyl-prolyl cis-trans isomerase</fullName>
        <ecNumber evidence="10">5.2.1.8</ecNumber>
    </recommendedName>
</protein>
<comment type="caution">
    <text evidence="12">The sequence shown here is derived from an EMBL/GenBank/DDBJ whole genome shotgun (WGS) entry which is preliminary data.</text>
</comment>
<feature type="domain" description="PPIase FKBP-type" evidence="11">
    <location>
        <begin position="6"/>
        <end position="90"/>
    </location>
</feature>
<dbReference type="Gene3D" id="2.40.10.330">
    <property type="match status" value="1"/>
</dbReference>
<evidence type="ECO:0000256" key="10">
    <source>
        <dbReference type="RuleBase" id="RU003915"/>
    </source>
</evidence>
<dbReference type="PANTHER" id="PTHR47861">
    <property type="entry name" value="FKBP-TYPE PEPTIDYL-PROLYL CIS-TRANS ISOMERASE SLYD"/>
    <property type="match status" value="1"/>
</dbReference>
<evidence type="ECO:0000256" key="5">
    <source>
        <dbReference type="ARBA" id="ARBA00023110"/>
    </source>
</evidence>
<dbReference type="EC" id="5.2.1.8" evidence="10"/>
<dbReference type="PANTHER" id="PTHR47861:SF3">
    <property type="entry name" value="FKBP-TYPE PEPTIDYL-PROLYL CIS-TRANS ISOMERASE SLYD"/>
    <property type="match status" value="1"/>
</dbReference>
<comment type="function">
    <text evidence="8">Also involved in hydrogenase metallocenter assembly, probably by participating in the nickel insertion step. This function in hydrogenase biosynthesis requires chaperone activity and the presence of the metal-binding domain, but not PPIase activity.</text>
</comment>
<dbReference type="Proteomes" id="UP000486760">
    <property type="component" value="Unassembled WGS sequence"/>
</dbReference>
<dbReference type="RefSeq" id="WP_149329218.1">
    <property type="nucleotide sequence ID" value="NZ_VTPY01000005.1"/>
</dbReference>
<keyword evidence="6" id="KW-0143">Chaperone</keyword>
<dbReference type="Pfam" id="PF00254">
    <property type="entry name" value="FKBP_C"/>
    <property type="match status" value="1"/>
</dbReference>
<keyword evidence="4" id="KW-0963">Cytoplasm</keyword>
<dbReference type="InterPro" id="IPR001179">
    <property type="entry name" value="PPIase_FKBP_dom"/>
</dbReference>
<gene>
    <name evidence="12" type="ORF">F0A17_15445</name>
</gene>
<dbReference type="GO" id="GO:0003755">
    <property type="term" value="F:peptidyl-prolyl cis-trans isomerase activity"/>
    <property type="evidence" value="ECO:0007669"/>
    <property type="project" value="UniProtKB-UniRule"/>
</dbReference>
<accession>A0A7V7KH25</accession>
<evidence type="ECO:0000256" key="6">
    <source>
        <dbReference type="ARBA" id="ARBA00023186"/>
    </source>
</evidence>
<dbReference type="InterPro" id="IPR046357">
    <property type="entry name" value="PPIase_dom_sf"/>
</dbReference>
<dbReference type="SUPFAM" id="SSF54534">
    <property type="entry name" value="FKBP-like"/>
    <property type="match status" value="1"/>
</dbReference>
<keyword evidence="13" id="KW-1185">Reference proteome</keyword>
<dbReference type="Gene3D" id="3.10.50.40">
    <property type="match status" value="1"/>
</dbReference>
<reference evidence="12 13" key="1">
    <citation type="submission" date="2019-08" db="EMBL/GenBank/DDBJ databases">
        <title>Bioinformatics analysis of the strain L3 and L5.</title>
        <authorList>
            <person name="Li X."/>
        </authorList>
    </citation>
    <scope>NUCLEOTIDE SEQUENCE [LARGE SCALE GENOMIC DNA]</scope>
    <source>
        <strain evidence="12 13">L5</strain>
    </source>
</reference>
<comment type="subcellular location">
    <subcellularLocation>
        <location evidence="2">Cytoplasm</location>
    </subcellularLocation>
</comment>
<dbReference type="GO" id="GO:0005737">
    <property type="term" value="C:cytoplasm"/>
    <property type="evidence" value="ECO:0007669"/>
    <property type="project" value="UniProtKB-SubCell"/>
</dbReference>
<evidence type="ECO:0000256" key="8">
    <source>
        <dbReference type="ARBA" id="ARBA00037071"/>
    </source>
</evidence>
<sequence>MQIAPQRVVTLHYVLSDERGEVLDDSRRRAQPLAYLHGHDNILPGLEAALAERETKDALRVTLAPAEAYGVRDEGLVQEVSRSAFPQAELAPGMRFQTPGDDGPQIVTVLGVNGDSVRIDTNHPLAGMTLHYDVEILEVREAGRAELAKGHPLPVDVEPSQVEDRKVP</sequence>
<evidence type="ECO:0000256" key="1">
    <source>
        <dbReference type="ARBA" id="ARBA00000971"/>
    </source>
</evidence>
<dbReference type="PROSITE" id="PS50059">
    <property type="entry name" value="FKBP_PPIASE"/>
    <property type="match status" value="1"/>
</dbReference>
<name>A0A7V7KH25_9GAMM</name>
<dbReference type="AlphaFoldDB" id="A0A7V7KH25"/>
<dbReference type="InterPro" id="IPR048261">
    <property type="entry name" value="SlpA/SlyD-like_ins_sf"/>
</dbReference>